<sequence>MVARLSEPCVKAFLHHTHGSESRATFSIFFSSLCESVSICGNNAFLLLCLSLSETLRPQR</sequence>
<organism evidence="1">
    <name type="scientific">hydrothermal vent metagenome</name>
    <dbReference type="NCBI Taxonomy" id="652676"/>
    <lineage>
        <taxon>unclassified sequences</taxon>
        <taxon>metagenomes</taxon>
        <taxon>ecological metagenomes</taxon>
    </lineage>
</organism>
<proteinExistence type="predicted"/>
<accession>A0A3B1DPH9</accession>
<protein>
    <submittedName>
        <fullName evidence="1">Uncharacterized protein</fullName>
    </submittedName>
</protein>
<reference evidence="1" key="1">
    <citation type="submission" date="2018-06" db="EMBL/GenBank/DDBJ databases">
        <authorList>
            <person name="Zhirakovskaya E."/>
        </authorList>
    </citation>
    <scope>NUCLEOTIDE SEQUENCE</scope>
</reference>
<evidence type="ECO:0000313" key="1">
    <source>
        <dbReference type="EMBL" id="VAX40761.1"/>
    </source>
</evidence>
<gene>
    <name evidence="1" type="ORF">MNBD_PLANCTO03-171</name>
</gene>
<name>A0A3B1DPH9_9ZZZZ</name>
<dbReference type="AlphaFoldDB" id="A0A3B1DPH9"/>
<dbReference type="EMBL" id="UOGK01000439">
    <property type="protein sequence ID" value="VAX40761.1"/>
    <property type="molecule type" value="Genomic_DNA"/>
</dbReference>